<accession>A0ABV6A3V7</accession>
<gene>
    <name evidence="2" type="ORF">ACFFQA_28280</name>
</gene>
<feature type="chain" id="PRO_5046319386" evidence="1">
    <location>
        <begin position="30"/>
        <end position="326"/>
    </location>
</feature>
<feature type="signal peptide" evidence="1">
    <location>
        <begin position="1"/>
        <end position="29"/>
    </location>
</feature>
<dbReference type="RefSeq" id="WP_377858750.1">
    <property type="nucleotide sequence ID" value="NZ_JBHLZU010000024.1"/>
</dbReference>
<keyword evidence="1" id="KW-0732">Signal</keyword>
<dbReference type="EMBL" id="JBHLZU010000024">
    <property type="protein sequence ID" value="MFB9907851.1"/>
    <property type="molecule type" value="Genomic_DNA"/>
</dbReference>
<name>A0ABV6A3V7_9PSEU</name>
<evidence type="ECO:0000313" key="3">
    <source>
        <dbReference type="Proteomes" id="UP001589693"/>
    </source>
</evidence>
<evidence type="ECO:0000256" key="1">
    <source>
        <dbReference type="SAM" id="SignalP"/>
    </source>
</evidence>
<evidence type="ECO:0000313" key="2">
    <source>
        <dbReference type="EMBL" id="MFB9907851.1"/>
    </source>
</evidence>
<organism evidence="2 3">
    <name type="scientific">Allokutzneria oryzae</name>
    <dbReference type="NCBI Taxonomy" id="1378989"/>
    <lineage>
        <taxon>Bacteria</taxon>
        <taxon>Bacillati</taxon>
        <taxon>Actinomycetota</taxon>
        <taxon>Actinomycetes</taxon>
        <taxon>Pseudonocardiales</taxon>
        <taxon>Pseudonocardiaceae</taxon>
        <taxon>Allokutzneria</taxon>
    </lineage>
</organism>
<reference evidence="2 3" key="1">
    <citation type="submission" date="2024-09" db="EMBL/GenBank/DDBJ databases">
        <authorList>
            <person name="Sun Q."/>
            <person name="Mori K."/>
        </authorList>
    </citation>
    <scope>NUCLEOTIDE SEQUENCE [LARGE SCALE GENOMIC DNA]</scope>
    <source>
        <strain evidence="2 3">TBRC 7907</strain>
    </source>
</reference>
<protein>
    <submittedName>
        <fullName evidence="2">Uncharacterized protein</fullName>
    </submittedName>
</protein>
<sequence>MKRTFLRLWLVVLGTLTLAGALLPGTALAVEKPGGKQSYAVTIGQVASTGTTPTGKEFSRLAMYYFDADGTVRQGFWFWSWSQGYPAATIRPTSAGCDNCAIHTAGGFQTGAEVKELRGRYTVTGDKLAVAWDNGATENWVVTKPETGISVISLTGSNYGANVGQGYGSNIRNTVAVQLKDIPKKYYPGRYAYNAYDAKTGKLVSGTGTSGINLSLPQWKECNDNCLSAAVEITDPNSKACTACKPGEQRAIRYYLASEGGRKNFYEHFCTCLLQGTSTCYTGGSHLKPQLQVIDDAGKFRGWVGVEAQHRIANRGTIAVHWYTDV</sequence>
<dbReference type="Proteomes" id="UP001589693">
    <property type="component" value="Unassembled WGS sequence"/>
</dbReference>
<proteinExistence type="predicted"/>
<comment type="caution">
    <text evidence="2">The sequence shown here is derived from an EMBL/GenBank/DDBJ whole genome shotgun (WGS) entry which is preliminary data.</text>
</comment>
<keyword evidence="3" id="KW-1185">Reference proteome</keyword>